<keyword evidence="2" id="KW-1185">Reference proteome</keyword>
<organism evidence="1 2">
    <name type="scientific">Cytobacillus spartinae</name>
    <dbReference type="NCBI Taxonomy" id="3299023"/>
    <lineage>
        <taxon>Bacteria</taxon>
        <taxon>Bacillati</taxon>
        <taxon>Bacillota</taxon>
        <taxon>Bacilli</taxon>
        <taxon>Bacillales</taxon>
        <taxon>Bacillaceae</taxon>
        <taxon>Cytobacillus</taxon>
    </lineage>
</organism>
<evidence type="ECO:0000313" key="1">
    <source>
        <dbReference type="EMBL" id="MFE8699408.1"/>
    </source>
</evidence>
<protein>
    <submittedName>
        <fullName evidence="1">Uncharacterized protein</fullName>
    </submittedName>
</protein>
<reference evidence="1 2" key="1">
    <citation type="submission" date="2024-08" db="EMBL/GenBank/DDBJ databases">
        <title>Two novel Cytobacillus novel species.</title>
        <authorList>
            <person name="Liu G."/>
        </authorList>
    </citation>
    <scope>NUCLEOTIDE SEQUENCE [LARGE SCALE GENOMIC DNA]</scope>
    <source>
        <strain evidence="1 2">FJAT-54145</strain>
    </source>
</reference>
<dbReference type="Proteomes" id="UP001601059">
    <property type="component" value="Unassembled WGS sequence"/>
</dbReference>
<sequence>MKIFRFQIDPKFKAQYLAEDLKLQLEVNRHNNVSISSNNHTNEIVVGVPDDGGETGEIVGSFMESYQTGVILE</sequence>
<evidence type="ECO:0000313" key="2">
    <source>
        <dbReference type="Proteomes" id="UP001601059"/>
    </source>
</evidence>
<dbReference type="EMBL" id="JBIACK010000001">
    <property type="protein sequence ID" value="MFE8699408.1"/>
    <property type="molecule type" value="Genomic_DNA"/>
</dbReference>
<dbReference type="RefSeq" id="WP_389357582.1">
    <property type="nucleotide sequence ID" value="NZ_JBIACK010000001.1"/>
</dbReference>
<comment type="caution">
    <text evidence="1">The sequence shown here is derived from an EMBL/GenBank/DDBJ whole genome shotgun (WGS) entry which is preliminary data.</text>
</comment>
<gene>
    <name evidence="1" type="ORF">ACFYKX_02095</name>
</gene>
<accession>A0ABW6K8Z8</accession>
<proteinExistence type="predicted"/>
<name>A0ABW6K8Z8_9BACI</name>